<evidence type="ECO:0000313" key="2">
    <source>
        <dbReference type="Proteomes" id="UP001497516"/>
    </source>
</evidence>
<protein>
    <submittedName>
        <fullName evidence="1">Uncharacterized protein</fullName>
    </submittedName>
</protein>
<dbReference type="EMBL" id="OZ034813">
    <property type="protein sequence ID" value="CAL1355710.1"/>
    <property type="molecule type" value="Genomic_DNA"/>
</dbReference>
<dbReference type="AlphaFoldDB" id="A0AAV2CGY2"/>
<evidence type="ECO:0000313" key="1">
    <source>
        <dbReference type="EMBL" id="CAL1355710.1"/>
    </source>
</evidence>
<keyword evidence="2" id="KW-1185">Reference proteome</keyword>
<accession>A0AAV2CGY2</accession>
<name>A0AAV2CGY2_9ROSI</name>
<proteinExistence type="predicted"/>
<gene>
    <name evidence="1" type="ORF">LTRI10_LOCUS3455</name>
</gene>
<reference evidence="1 2" key="1">
    <citation type="submission" date="2024-04" db="EMBL/GenBank/DDBJ databases">
        <authorList>
            <person name="Fracassetti M."/>
        </authorList>
    </citation>
    <scope>NUCLEOTIDE SEQUENCE [LARGE SCALE GENOMIC DNA]</scope>
</reference>
<sequence>MCTADEETRRSVGSPLRVGGRWSLTSLSSASNAWIPELLIARAHRLRLRGSQSSQTPHSSLPPPRLRLTQRHLTDAESITRRRLIPIPIPCRLLRLPNPELCPLFSTPQFMTSPIPVLDVLL</sequence>
<dbReference type="Proteomes" id="UP001497516">
    <property type="component" value="Chromosome 1"/>
</dbReference>
<organism evidence="1 2">
    <name type="scientific">Linum trigynum</name>
    <dbReference type="NCBI Taxonomy" id="586398"/>
    <lineage>
        <taxon>Eukaryota</taxon>
        <taxon>Viridiplantae</taxon>
        <taxon>Streptophyta</taxon>
        <taxon>Embryophyta</taxon>
        <taxon>Tracheophyta</taxon>
        <taxon>Spermatophyta</taxon>
        <taxon>Magnoliopsida</taxon>
        <taxon>eudicotyledons</taxon>
        <taxon>Gunneridae</taxon>
        <taxon>Pentapetalae</taxon>
        <taxon>rosids</taxon>
        <taxon>fabids</taxon>
        <taxon>Malpighiales</taxon>
        <taxon>Linaceae</taxon>
        <taxon>Linum</taxon>
    </lineage>
</organism>